<dbReference type="EMBL" id="JANQDX010000014">
    <property type="protein sequence ID" value="KAL0912655.1"/>
    <property type="molecule type" value="Genomic_DNA"/>
</dbReference>
<name>A0ABD0UIK8_DENTH</name>
<evidence type="ECO:0000313" key="1">
    <source>
        <dbReference type="EMBL" id="KAL0912655.1"/>
    </source>
</evidence>
<accession>A0ABD0UIK8</accession>
<gene>
    <name evidence="1" type="ORF">M5K25_018644</name>
</gene>
<dbReference type="Proteomes" id="UP001552299">
    <property type="component" value="Unassembled WGS sequence"/>
</dbReference>
<comment type="caution">
    <text evidence="1">The sequence shown here is derived from an EMBL/GenBank/DDBJ whole genome shotgun (WGS) entry which is preliminary data.</text>
</comment>
<dbReference type="AlphaFoldDB" id="A0ABD0UIK8"/>
<organism evidence="1 2">
    <name type="scientific">Dendrobium thyrsiflorum</name>
    <name type="common">Pinecone-like raceme dendrobium</name>
    <name type="synonym">Orchid</name>
    <dbReference type="NCBI Taxonomy" id="117978"/>
    <lineage>
        <taxon>Eukaryota</taxon>
        <taxon>Viridiplantae</taxon>
        <taxon>Streptophyta</taxon>
        <taxon>Embryophyta</taxon>
        <taxon>Tracheophyta</taxon>
        <taxon>Spermatophyta</taxon>
        <taxon>Magnoliopsida</taxon>
        <taxon>Liliopsida</taxon>
        <taxon>Asparagales</taxon>
        <taxon>Orchidaceae</taxon>
        <taxon>Epidendroideae</taxon>
        <taxon>Malaxideae</taxon>
        <taxon>Dendrobiinae</taxon>
        <taxon>Dendrobium</taxon>
    </lineage>
</organism>
<reference evidence="1 2" key="1">
    <citation type="journal article" date="2024" name="Plant Biotechnol. J.">
        <title>Dendrobium thyrsiflorum genome and its molecular insights into genes involved in important horticultural traits.</title>
        <authorList>
            <person name="Chen B."/>
            <person name="Wang J.Y."/>
            <person name="Zheng P.J."/>
            <person name="Li K.L."/>
            <person name="Liang Y.M."/>
            <person name="Chen X.F."/>
            <person name="Zhang C."/>
            <person name="Zhao X."/>
            <person name="He X."/>
            <person name="Zhang G.Q."/>
            <person name="Liu Z.J."/>
            <person name="Xu Q."/>
        </authorList>
    </citation>
    <scope>NUCLEOTIDE SEQUENCE [LARGE SCALE GENOMIC DNA]</scope>
    <source>
        <strain evidence="1">GZMU011</strain>
    </source>
</reference>
<keyword evidence="2" id="KW-1185">Reference proteome</keyword>
<sequence length="139" mass="15922">MLLCKVKFIAALTVTSLLVCWMWMCRNSCYPDRTRNGWVESYEICQSRWSHALKSPLHKCNVTEIKAHMSCQLSEKKEDGDAVLSKMKQASPIDSDEVPLVDKYVRQVSALEEACQVVSIINVPRARARIQCCEELKDR</sequence>
<evidence type="ECO:0000313" key="2">
    <source>
        <dbReference type="Proteomes" id="UP001552299"/>
    </source>
</evidence>
<proteinExistence type="predicted"/>
<protein>
    <submittedName>
        <fullName evidence="1">Uncharacterized protein</fullName>
    </submittedName>
</protein>